<accession>A0AAW4TKN0</accession>
<sequence length="72" mass="7512">MDVLLGESNDRGKRAVDFYSARSVPNAYCGGAAAVDGRHPGIEAESLRIADTIRANAVRHPGGTMSASGHKC</sequence>
<gene>
    <name evidence="1" type="ORF">LGN22_15935</name>
</gene>
<dbReference type="RefSeq" id="WP_226134011.1">
    <property type="nucleotide sequence ID" value="NZ_CADEUG010000012.1"/>
</dbReference>
<dbReference type="EMBL" id="JAIZTC010000004">
    <property type="protein sequence ID" value="MCA8380362.1"/>
    <property type="molecule type" value="Genomic_DNA"/>
</dbReference>
<evidence type="ECO:0000313" key="1">
    <source>
        <dbReference type="EMBL" id="MCA8380362.1"/>
    </source>
</evidence>
<name>A0AAW4TKN0_9BURK</name>
<dbReference type="GeneID" id="99785716"/>
<dbReference type="AlphaFoldDB" id="A0AAW4TKN0"/>
<organism evidence="1 2">
    <name type="scientific">Burkholderia cenocepacia</name>
    <dbReference type="NCBI Taxonomy" id="95486"/>
    <lineage>
        <taxon>Bacteria</taxon>
        <taxon>Pseudomonadati</taxon>
        <taxon>Pseudomonadota</taxon>
        <taxon>Betaproteobacteria</taxon>
        <taxon>Burkholderiales</taxon>
        <taxon>Burkholderiaceae</taxon>
        <taxon>Burkholderia</taxon>
        <taxon>Burkholderia cepacia complex</taxon>
    </lineage>
</organism>
<evidence type="ECO:0000313" key="2">
    <source>
        <dbReference type="Proteomes" id="UP001199070"/>
    </source>
</evidence>
<protein>
    <submittedName>
        <fullName evidence="1">Uncharacterized protein</fullName>
    </submittedName>
</protein>
<proteinExistence type="predicted"/>
<comment type="caution">
    <text evidence="1">The sequence shown here is derived from an EMBL/GenBank/DDBJ whole genome shotgun (WGS) entry which is preliminary data.</text>
</comment>
<reference evidence="1" key="1">
    <citation type="submission" date="2023-08" db="EMBL/GenBank/DDBJ databases">
        <title>A collection of bacterial strains from the Burkholderia cepacia Research Laboratory and Repository.</title>
        <authorList>
            <person name="Lipuma J."/>
            <person name="Spilker T."/>
        </authorList>
    </citation>
    <scope>NUCLEOTIDE SEQUENCE</scope>
    <source>
        <strain evidence="1">AU0862</strain>
    </source>
</reference>
<dbReference type="Proteomes" id="UP001199070">
    <property type="component" value="Unassembled WGS sequence"/>
</dbReference>